<dbReference type="GO" id="GO:0043005">
    <property type="term" value="C:neuron projection"/>
    <property type="evidence" value="ECO:0007669"/>
    <property type="project" value="TreeGrafter"/>
</dbReference>
<gene>
    <name evidence="4" type="ORF">V9T40_003999</name>
</gene>
<dbReference type="AlphaFoldDB" id="A0AAN9TG92"/>
<keyword evidence="3" id="KW-0720">Serine protease</keyword>
<evidence type="ECO:0000313" key="4">
    <source>
        <dbReference type="EMBL" id="KAK7586123.1"/>
    </source>
</evidence>
<dbReference type="GO" id="GO:0004252">
    <property type="term" value="F:serine-type endopeptidase activity"/>
    <property type="evidence" value="ECO:0007669"/>
    <property type="project" value="InterPro"/>
</dbReference>
<keyword evidence="1" id="KW-0645">Protease</keyword>
<dbReference type="Gene3D" id="3.40.50.200">
    <property type="entry name" value="Peptidase S8/S53 domain"/>
    <property type="match status" value="1"/>
</dbReference>
<dbReference type="Proteomes" id="UP001367676">
    <property type="component" value="Unassembled WGS sequence"/>
</dbReference>
<dbReference type="GO" id="GO:0005615">
    <property type="term" value="C:extracellular space"/>
    <property type="evidence" value="ECO:0007669"/>
    <property type="project" value="TreeGrafter"/>
</dbReference>
<evidence type="ECO:0000313" key="5">
    <source>
        <dbReference type="Proteomes" id="UP001367676"/>
    </source>
</evidence>
<keyword evidence="2" id="KW-0378">Hydrolase</keyword>
<comment type="caution">
    <text evidence="4">The sequence shown here is derived from an EMBL/GenBank/DDBJ whole genome shotgun (WGS) entry which is preliminary data.</text>
</comment>
<dbReference type="PANTHER" id="PTHR42884:SF13">
    <property type="entry name" value="NEUROENDOCRINE CONVERTASE 2"/>
    <property type="match status" value="1"/>
</dbReference>
<dbReference type="EMBL" id="JBBCAQ010000027">
    <property type="protein sequence ID" value="KAK7586123.1"/>
    <property type="molecule type" value="Genomic_DNA"/>
</dbReference>
<protein>
    <submittedName>
        <fullName evidence="4">Uncharacterized protein</fullName>
    </submittedName>
</protein>
<evidence type="ECO:0000256" key="1">
    <source>
        <dbReference type="ARBA" id="ARBA00022670"/>
    </source>
</evidence>
<sequence>MKTELNMIPTICEKFNGKSISLLIFHLHPSVARAFQQTGFRRVKRGYKPLKVEVLVPGIKPAEDPTDPYFPLQWYLKNTGQNGGKVKLDLNVEAAWAQGITGKNVTTAIMDDGLITAKDEKTPTQPATLEKQVFTNASLSYIHHSVGGVSAPGPSFGSYISDTEKNEFNINFHQNKKNDNFDA</sequence>
<organism evidence="4 5">
    <name type="scientific">Parthenolecanium corni</name>
    <dbReference type="NCBI Taxonomy" id="536013"/>
    <lineage>
        <taxon>Eukaryota</taxon>
        <taxon>Metazoa</taxon>
        <taxon>Ecdysozoa</taxon>
        <taxon>Arthropoda</taxon>
        <taxon>Hexapoda</taxon>
        <taxon>Insecta</taxon>
        <taxon>Pterygota</taxon>
        <taxon>Neoptera</taxon>
        <taxon>Paraneoptera</taxon>
        <taxon>Hemiptera</taxon>
        <taxon>Sternorrhyncha</taxon>
        <taxon>Coccoidea</taxon>
        <taxon>Coccidae</taxon>
        <taxon>Parthenolecanium</taxon>
    </lineage>
</organism>
<reference evidence="4 5" key="1">
    <citation type="submission" date="2024-03" db="EMBL/GenBank/DDBJ databases">
        <title>Adaptation during the transition from Ophiocordyceps entomopathogen to insect associate is accompanied by gene loss and intensified selection.</title>
        <authorList>
            <person name="Ward C.M."/>
            <person name="Onetto C.A."/>
            <person name="Borneman A.R."/>
        </authorList>
    </citation>
    <scope>NUCLEOTIDE SEQUENCE [LARGE SCALE GENOMIC DNA]</scope>
    <source>
        <strain evidence="4">AWRI1</strain>
        <tissue evidence="4">Single Adult Female</tissue>
    </source>
</reference>
<name>A0AAN9TG92_9HEMI</name>
<dbReference type="GO" id="GO:0016486">
    <property type="term" value="P:peptide hormone processing"/>
    <property type="evidence" value="ECO:0007669"/>
    <property type="project" value="TreeGrafter"/>
</dbReference>
<proteinExistence type="predicted"/>
<dbReference type="SUPFAM" id="SSF52743">
    <property type="entry name" value="Subtilisin-like"/>
    <property type="match status" value="1"/>
</dbReference>
<dbReference type="InterPro" id="IPR036852">
    <property type="entry name" value="Peptidase_S8/S53_dom_sf"/>
</dbReference>
<dbReference type="PANTHER" id="PTHR42884">
    <property type="entry name" value="PROPROTEIN CONVERTASE SUBTILISIN/KEXIN-RELATED"/>
    <property type="match status" value="1"/>
</dbReference>
<accession>A0AAN9TG92</accession>
<keyword evidence="5" id="KW-1185">Reference proteome</keyword>
<evidence type="ECO:0000256" key="3">
    <source>
        <dbReference type="ARBA" id="ARBA00022825"/>
    </source>
</evidence>
<evidence type="ECO:0000256" key="2">
    <source>
        <dbReference type="ARBA" id="ARBA00022801"/>
    </source>
</evidence>
<dbReference type="GO" id="GO:0016020">
    <property type="term" value="C:membrane"/>
    <property type="evidence" value="ECO:0007669"/>
    <property type="project" value="TreeGrafter"/>
</dbReference>